<organism evidence="1">
    <name type="scientific">Alexandrium andersonii</name>
    <dbReference type="NCBI Taxonomy" id="327968"/>
    <lineage>
        <taxon>Eukaryota</taxon>
        <taxon>Sar</taxon>
        <taxon>Alveolata</taxon>
        <taxon>Dinophyceae</taxon>
        <taxon>Gonyaulacales</taxon>
        <taxon>Pyrocystaceae</taxon>
        <taxon>Alexandrium</taxon>
    </lineage>
</organism>
<gene>
    <name evidence="1" type="ORF">AAND1436_LOCUS5976</name>
</gene>
<dbReference type="InterPro" id="IPR036034">
    <property type="entry name" value="PDZ_sf"/>
</dbReference>
<dbReference type="SUPFAM" id="SSF50156">
    <property type="entry name" value="PDZ domain-like"/>
    <property type="match status" value="1"/>
</dbReference>
<evidence type="ECO:0008006" key="2">
    <source>
        <dbReference type="Google" id="ProtNLM"/>
    </source>
</evidence>
<proteinExistence type="predicted"/>
<name>A0A7S2F4S2_9DINO</name>
<sequence length="147" mass="16197">MWGPCCCSDECGGASAQVVVTGVRPTDHPDVLPPLKQPDPVAKEVQEEPRVTLLFQLPDDAKTEKMVELKLRPLGVGFRKKTPLTVSDLRQGEEGERIGIKPGWVLLEVNGERVVEMAVPQSAKLLNRAVQELPREGRLDLGRRAQV</sequence>
<dbReference type="Gene3D" id="2.30.42.10">
    <property type="match status" value="1"/>
</dbReference>
<reference evidence="1" key="1">
    <citation type="submission" date="2021-01" db="EMBL/GenBank/DDBJ databases">
        <authorList>
            <person name="Corre E."/>
            <person name="Pelletier E."/>
            <person name="Niang G."/>
            <person name="Scheremetjew M."/>
            <person name="Finn R."/>
            <person name="Kale V."/>
            <person name="Holt S."/>
            <person name="Cochrane G."/>
            <person name="Meng A."/>
            <person name="Brown T."/>
            <person name="Cohen L."/>
        </authorList>
    </citation>
    <scope>NUCLEOTIDE SEQUENCE</scope>
    <source>
        <strain evidence="1">CCMP2222</strain>
    </source>
</reference>
<dbReference type="AlphaFoldDB" id="A0A7S2F4S2"/>
<evidence type="ECO:0000313" key="1">
    <source>
        <dbReference type="EMBL" id="CAD9375059.1"/>
    </source>
</evidence>
<accession>A0A7S2F4S2</accession>
<protein>
    <recommendedName>
        <fullName evidence="2">PDZ domain-containing protein</fullName>
    </recommendedName>
</protein>
<dbReference type="EMBL" id="HBGQ01012208">
    <property type="protein sequence ID" value="CAD9375059.1"/>
    <property type="molecule type" value="Transcribed_RNA"/>
</dbReference>